<dbReference type="InterPro" id="IPR004089">
    <property type="entry name" value="MCPsignal_dom"/>
</dbReference>
<dbReference type="InterPro" id="IPR003660">
    <property type="entry name" value="HAMP_dom"/>
</dbReference>
<evidence type="ECO:0000256" key="1">
    <source>
        <dbReference type="ARBA" id="ARBA00004429"/>
    </source>
</evidence>
<evidence type="ECO:0000256" key="3">
    <source>
        <dbReference type="ARBA" id="ARBA00023224"/>
    </source>
</evidence>
<evidence type="ECO:0000256" key="2">
    <source>
        <dbReference type="ARBA" id="ARBA00022519"/>
    </source>
</evidence>
<keyword evidence="6" id="KW-0812">Transmembrane</keyword>
<dbReference type="PANTHER" id="PTHR32089:SF112">
    <property type="entry name" value="LYSOZYME-LIKE PROTEIN-RELATED"/>
    <property type="match status" value="1"/>
</dbReference>
<feature type="transmembrane region" description="Helical" evidence="6">
    <location>
        <begin position="64"/>
        <end position="87"/>
    </location>
</feature>
<feature type="domain" description="Methyl-accepting transducer" evidence="7">
    <location>
        <begin position="179"/>
        <end position="404"/>
    </location>
</feature>
<evidence type="ECO:0000259" key="7">
    <source>
        <dbReference type="PROSITE" id="PS50111"/>
    </source>
</evidence>
<comment type="similarity">
    <text evidence="4">Belongs to the methyl-accepting chemotaxis (MCP) protein family.</text>
</comment>
<evidence type="ECO:0000259" key="8">
    <source>
        <dbReference type="PROSITE" id="PS50192"/>
    </source>
</evidence>
<dbReference type="GO" id="GO:0005886">
    <property type="term" value="C:plasma membrane"/>
    <property type="evidence" value="ECO:0007669"/>
    <property type="project" value="UniProtKB-SubCell"/>
</dbReference>
<dbReference type="Proteomes" id="UP000251075">
    <property type="component" value="Unassembled WGS sequence"/>
</dbReference>
<dbReference type="CDD" id="cd06225">
    <property type="entry name" value="HAMP"/>
    <property type="match status" value="1"/>
</dbReference>
<dbReference type="PROSITE" id="PS50192">
    <property type="entry name" value="T_SNARE"/>
    <property type="match status" value="1"/>
</dbReference>
<dbReference type="PANTHER" id="PTHR32089">
    <property type="entry name" value="METHYL-ACCEPTING CHEMOTAXIS PROTEIN MCPB"/>
    <property type="match status" value="1"/>
</dbReference>
<comment type="subcellular location">
    <subcellularLocation>
        <location evidence="1">Cell inner membrane</location>
        <topology evidence="1">Multi-pass membrane protein</topology>
    </subcellularLocation>
</comment>
<evidence type="ECO:0000256" key="5">
    <source>
        <dbReference type="PROSITE-ProRule" id="PRU00284"/>
    </source>
</evidence>
<dbReference type="SUPFAM" id="SSF58104">
    <property type="entry name" value="Methyl-accepting chemotaxis protein (MCP) signaling domain"/>
    <property type="match status" value="1"/>
</dbReference>
<feature type="domain" description="T-SNARE coiled-coil homology" evidence="8">
    <location>
        <begin position="331"/>
        <end position="393"/>
    </location>
</feature>
<dbReference type="PROSITE" id="PS50885">
    <property type="entry name" value="HAMP"/>
    <property type="match status" value="1"/>
</dbReference>
<dbReference type="Pfam" id="PF00672">
    <property type="entry name" value="HAMP"/>
    <property type="match status" value="1"/>
</dbReference>
<gene>
    <name evidence="10" type="ORF">CU669_08785</name>
</gene>
<keyword evidence="6" id="KW-1133">Transmembrane helix</keyword>
<feature type="domain" description="HAMP" evidence="9">
    <location>
        <begin position="92"/>
        <end position="140"/>
    </location>
</feature>
<protein>
    <recommendedName>
        <fullName evidence="12">Methyl-accepting chemotaxis protein</fullName>
    </recommendedName>
</protein>
<keyword evidence="2" id="KW-1003">Cell membrane</keyword>
<keyword evidence="11" id="KW-1185">Reference proteome</keyword>
<dbReference type="EMBL" id="PGTO01000005">
    <property type="protein sequence ID" value="RAU22216.1"/>
    <property type="molecule type" value="Genomic_DNA"/>
</dbReference>
<evidence type="ECO:0000256" key="6">
    <source>
        <dbReference type="SAM" id="Phobius"/>
    </source>
</evidence>
<name>A0A364NYS4_9PROT</name>
<dbReference type="Gene3D" id="1.10.287.950">
    <property type="entry name" value="Methyl-accepting chemotaxis protein"/>
    <property type="match status" value="1"/>
</dbReference>
<dbReference type="AlphaFoldDB" id="A0A364NYS4"/>
<proteinExistence type="inferred from homology"/>
<evidence type="ECO:0000259" key="9">
    <source>
        <dbReference type="PROSITE" id="PS50885"/>
    </source>
</evidence>
<dbReference type="InterPro" id="IPR000727">
    <property type="entry name" value="T_SNARE_dom"/>
</dbReference>
<reference evidence="10 11" key="1">
    <citation type="submission" date="2017-11" db="EMBL/GenBank/DDBJ databases">
        <title>Draft genome sequence of magnetotactic bacterium Magnetospirillum kuznetsovii LBB-42.</title>
        <authorList>
            <person name="Grouzdev D.S."/>
            <person name="Rysina M.S."/>
            <person name="Baslerov R.V."/>
            <person name="Koziaeva V."/>
        </authorList>
    </citation>
    <scope>NUCLEOTIDE SEQUENCE [LARGE SCALE GENOMIC DNA]</scope>
    <source>
        <strain evidence="10 11">LBB-42</strain>
    </source>
</reference>
<evidence type="ECO:0000256" key="4">
    <source>
        <dbReference type="ARBA" id="ARBA00029447"/>
    </source>
</evidence>
<evidence type="ECO:0000313" key="11">
    <source>
        <dbReference type="Proteomes" id="UP000251075"/>
    </source>
</evidence>
<dbReference type="OrthoDB" id="2489132at2"/>
<keyword evidence="6" id="KW-0472">Membrane</keyword>
<dbReference type="Pfam" id="PF00015">
    <property type="entry name" value="MCPsignal"/>
    <property type="match status" value="1"/>
</dbReference>
<keyword evidence="2" id="KW-0997">Cell inner membrane</keyword>
<keyword evidence="3 5" id="KW-0807">Transducer</keyword>
<comment type="caution">
    <text evidence="10">The sequence shown here is derived from an EMBL/GenBank/DDBJ whole genome shotgun (WGS) entry which is preliminary data.</text>
</comment>
<feature type="transmembrane region" description="Helical" evidence="6">
    <location>
        <begin position="30"/>
        <end position="52"/>
    </location>
</feature>
<evidence type="ECO:0008006" key="12">
    <source>
        <dbReference type="Google" id="ProtNLM"/>
    </source>
</evidence>
<organism evidence="10 11">
    <name type="scientific">Paramagnetospirillum kuznetsovii</name>
    <dbReference type="NCBI Taxonomy" id="2053833"/>
    <lineage>
        <taxon>Bacteria</taxon>
        <taxon>Pseudomonadati</taxon>
        <taxon>Pseudomonadota</taxon>
        <taxon>Alphaproteobacteria</taxon>
        <taxon>Rhodospirillales</taxon>
        <taxon>Magnetospirillaceae</taxon>
        <taxon>Paramagnetospirillum</taxon>
    </lineage>
</organism>
<dbReference type="GO" id="GO:0007165">
    <property type="term" value="P:signal transduction"/>
    <property type="evidence" value="ECO:0007669"/>
    <property type="project" value="UniProtKB-KW"/>
</dbReference>
<dbReference type="Gene3D" id="6.10.340.10">
    <property type="match status" value="1"/>
</dbReference>
<dbReference type="PROSITE" id="PS50111">
    <property type="entry name" value="CHEMOTAXIS_TRANSDUC_2"/>
    <property type="match status" value="1"/>
</dbReference>
<sequence length="699" mass="74768">MGVQRPKGHGGEGVMGSTVSGLFTIFLRGLGLRISLSFLPPIALAWAFFVLYLTELSARKPDSLGWAVALGLVGIAIGSVVVFWLILTTIPPIRHVIDVTATLARGELGVDIPYRERKDETGELARALDVFKRHVVELSGVAALKAEKEDDISKKRELLSLADALEGEVEGTIKQVMVQAEAMTRSTGEAAQAIRRMEGLYQTLTAASSETQVNVNAVAAATDELASASREIASQMARTIAITRDAVAKADEADATMRQLAEVSTSIVEVLQMIDAIAGQTNLLALNATIEAARAGDAGKGFAVVASEVKTLAGQTAKAVSTIAEQVQSIRSATENGVNAIEAVGRTIDEVNNVATAVAAAVEEQEASTREISSNAQNAAQQAQRVSQDAASISSEVANVDALASLVESGATEVSKHLGTMETRLSGILVHTVGSNQQGAGHAGKPLAGAVRRAGRDEPCRFEDMEVETARLVGPAAEVGTELELTVEEFGALKARVVEVRADGAVVEFILDSTTKARLGEFLFGHQAVDQFFIKLAKTNARKVEQAFEAELAKGTVTMEDLFDRDYQPIANTNPQQFTTRFLDMADRVLPPIQEEIIKADPKVVFGLAINMDGYVSAHQVHSSKPQGPDPIWNAANCRNRRIFNNRAELNGVTHTKEHLLQTYIRDMGGGRVVLLKDASVPITVRGRHWGGLRLGYQL</sequence>
<evidence type="ECO:0000313" key="10">
    <source>
        <dbReference type="EMBL" id="RAU22216.1"/>
    </source>
</evidence>
<accession>A0A364NYS4</accession>
<dbReference type="SMART" id="SM00283">
    <property type="entry name" value="MA"/>
    <property type="match status" value="1"/>
</dbReference>